<evidence type="ECO:0000313" key="1">
    <source>
        <dbReference type="EMBL" id="KAL2731434.1"/>
    </source>
</evidence>
<evidence type="ECO:0000313" key="2">
    <source>
        <dbReference type="Proteomes" id="UP001607302"/>
    </source>
</evidence>
<accession>A0ABD2BFB7</accession>
<keyword evidence="2" id="KW-1185">Reference proteome</keyword>
<protein>
    <submittedName>
        <fullName evidence="1">Uncharacterized protein</fullName>
    </submittedName>
</protein>
<dbReference type="AlphaFoldDB" id="A0ABD2BFB7"/>
<reference evidence="1 2" key="1">
    <citation type="journal article" date="2024" name="Ann. Entomol. Soc. Am.">
        <title>Genomic analyses of the southern and eastern yellowjacket wasps (Hymenoptera: Vespidae) reveal evolutionary signatures of social life.</title>
        <authorList>
            <person name="Catto M.A."/>
            <person name="Caine P.B."/>
            <person name="Orr S.E."/>
            <person name="Hunt B.G."/>
            <person name="Goodisman M.A.D."/>
        </authorList>
    </citation>
    <scope>NUCLEOTIDE SEQUENCE [LARGE SCALE GENOMIC DNA]</scope>
    <source>
        <strain evidence="1">233</strain>
        <tissue evidence="1">Head and thorax</tissue>
    </source>
</reference>
<gene>
    <name evidence="1" type="ORF">V1478_004979</name>
</gene>
<name>A0ABD2BFB7_VESSQ</name>
<dbReference type="EMBL" id="JAUDFV010000105">
    <property type="protein sequence ID" value="KAL2731434.1"/>
    <property type="molecule type" value="Genomic_DNA"/>
</dbReference>
<proteinExistence type="predicted"/>
<sequence length="84" mass="9734">MQQPPRGGTWVGSTCDISIFKSKLYNASTIERMAACFGVFPKCFLFISNIKVKYYILYCTYDSHHIYTFQNARLASTIFFQLKI</sequence>
<dbReference type="Proteomes" id="UP001607302">
    <property type="component" value="Unassembled WGS sequence"/>
</dbReference>
<organism evidence="1 2">
    <name type="scientific">Vespula squamosa</name>
    <name type="common">Southern yellow jacket</name>
    <name type="synonym">Wasp</name>
    <dbReference type="NCBI Taxonomy" id="30214"/>
    <lineage>
        <taxon>Eukaryota</taxon>
        <taxon>Metazoa</taxon>
        <taxon>Ecdysozoa</taxon>
        <taxon>Arthropoda</taxon>
        <taxon>Hexapoda</taxon>
        <taxon>Insecta</taxon>
        <taxon>Pterygota</taxon>
        <taxon>Neoptera</taxon>
        <taxon>Endopterygota</taxon>
        <taxon>Hymenoptera</taxon>
        <taxon>Apocrita</taxon>
        <taxon>Aculeata</taxon>
        <taxon>Vespoidea</taxon>
        <taxon>Vespidae</taxon>
        <taxon>Vespinae</taxon>
        <taxon>Vespula</taxon>
    </lineage>
</organism>
<comment type="caution">
    <text evidence="1">The sequence shown here is derived from an EMBL/GenBank/DDBJ whole genome shotgun (WGS) entry which is preliminary data.</text>
</comment>